<dbReference type="Proteomes" id="UP000255098">
    <property type="component" value="Unassembled WGS sequence"/>
</dbReference>
<evidence type="ECO:0000256" key="1">
    <source>
        <dbReference type="SAM" id="Coils"/>
    </source>
</evidence>
<dbReference type="EMBL" id="UGSP01000001">
    <property type="protein sequence ID" value="SUB23552.1"/>
    <property type="molecule type" value="Genomic_DNA"/>
</dbReference>
<reference evidence="2 3" key="1">
    <citation type="submission" date="2018-06" db="EMBL/GenBank/DDBJ databases">
        <authorList>
            <consortium name="Pathogen Informatics"/>
            <person name="Doyle S."/>
        </authorList>
    </citation>
    <scope>NUCLEOTIDE SEQUENCE [LARGE SCALE GENOMIC DNA]</scope>
    <source>
        <strain evidence="3">NCTC 11297</strain>
    </source>
</reference>
<dbReference type="AlphaFoldDB" id="A0A379AQ65"/>
<feature type="coiled-coil region" evidence="1">
    <location>
        <begin position="49"/>
        <end position="76"/>
    </location>
</feature>
<keyword evidence="1" id="KW-0175">Coiled coil</keyword>
<evidence type="ECO:0000313" key="2">
    <source>
        <dbReference type="EMBL" id="SUB23552.1"/>
    </source>
</evidence>
<dbReference type="RefSeq" id="WP_218564402.1">
    <property type="nucleotide sequence ID" value="NZ_UGSP01000001.1"/>
</dbReference>
<protein>
    <submittedName>
        <fullName evidence="2">Uncharacterized protein</fullName>
    </submittedName>
</protein>
<evidence type="ECO:0000313" key="3">
    <source>
        <dbReference type="Proteomes" id="UP000255098"/>
    </source>
</evidence>
<name>A0A379AQ65_AVIAV</name>
<accession>A0A379AQ65</accession>
<gene>
    <name evidence="2" type="ORF">NCTC11297_00559</name>
</gene>
<proteinExistence type="predicted"/>
<dbReference type="GeneID" id="300134326"/>
<organism evidence="2 3">
    <name type="scientific">Avibacterium avium</name>
    <name type="common">Pasteurella avium</name>
    <dbReference type="NCBI Taxonomy" id="751"/>
    <lineage>
        <taxon>Bacteria</taxon>
        <taxon>Pseudomonadati</taxon>
        <taxon>Pseudomonadota</taxon>
        <taxon>Gammaproteobacteria</taxon>
        <taxon>Pasteurellales</taxon>
        <taxon>Pasteurellaceae</taxon>
        <taxon>Avibacterium</taxon>
    </lineage>
</organism>
<keyword evidence="3" id="KW-1185">Reference proteome</keyword>
<sequence>MHHLPQLTQKLQEIFQTDRADLDFGIYRILNSRAEEINQYLTHTLPQKVRQAFHQANQGQNELAEAEQQAQAQKAGSHSEAVIFSHLYTFFSRYYEEG</sequence>